<protein>
    <submittedName>
        <fullName evidence="2">Cysteine proteinase</fullName>
    </submittedName>
</protein>
<evidence type="ECO:0000313" key="3">
    <source>
        <dbReference type="Proteomes" id="UP000018300"/>
    </source>
</evidence>
<evidence type="ECO:0000259" key="1">
    <source>
        <dbReference type="Pfam" id="PF18560"/>
    </source>
</evidence>
<evidence type="ECO:0000313" key="2">
    <source>
        <dbReference type="EMBL" id="CCY78275.1"/>
    </source>
</evidence>
<feature type="domain" description="Lectin-like" evidence="1">
    <location>
        <begin position="2"/>
        <end position="67"/>
    </location>
</feature>
<reference evidence="2" key="1">
    <citation type="submission" date="2012-11" db="EMBL/GenBank/DDBJ databases">
        <title>Dependencies among metagenomic species, viruses, plasmids and units of genetic variation.</title>
        <authorList>
            <person name="Nielsen H.B."/>
            <person name="Almeida M."/>
            <person name="Juncker A.S."/>
            <person name="Rasmussen S."/>
            <person name="Li J."/>
            <person name="Sunagawa S."/>
            <person name="Plichta D."/>
            <person name="Gautier L."/>
            <person name="Le Chatelier E."/>
            <person name="Peletier E."/>
            <person name="Bonde I."/>
            <person name="Nielsen T."/>
            <person name="Manichanh C."/>
            <person name="Arumugam M."/>
            <person name="Batto J."/>
            <person name="Santos M.B.Q.D."/>
            <person name="Blom N."/>
            <person name="Borruel N."/>
            <person name="Burgdorf K.S."/>
            <person name="Boumezbeur F."/>
            <person name="Casellas F."/>
            <person name="Dore J."/>
            <person name="Guarner F."/>
            <person name="Hansen T."/>
            <person name="Hildebrand F."/>
            <person name="Kaas R.S."/>
            <person name="Kennedy S."/>
            <person name="Kristiansen K."/>
            <person name="Kultima J.R."/>
            <person name="Leonard P."/>
            <person name="Levenez F."/>
            <person name="Lund O."/>
            <person name="Moumen B."/>
            <person name="Le Paslier D."/>
            <person name="Pons N."/>
            <person name="Pedersen O."/>
            <person name="Prifti E."/>
            <person name="Qin J."/>
            <person name="Raes J."/>
            <person name="Tap J."/>
            <person name="Tims S."/>
            <person name="Ussery D.W."/>
            <person name="Yamada T."/>
            <person name="MetaHit consortium"/>
            <person name="Renault P."/>
            <person name="Sicheritz-Ponten T."/>
            <person name="Bork P."/>
            <person name="Wang J."/>
            <person name="Brunak S."/>
            <person name="Ehrlich S.D."/>
        </authorList>
    </citation>
    <scope>NUCLEOTIDE SEQUENCE [LARGE SCALE GENOMIC DNA]</scope>
</reference>
<name>R5LGM1_9FIRM</name>
<dbReference type="Pfam" id="PF18560">
    <property type="entry name" value="Lectin_like"/>
    <property type="match status" value="1"/>
</dbReference>
<dbReference type="EMBL" id="CAYU010000101">
    <property type="protein sequence ID" value="CCY78275.1"/>
    <property type="molecule type" value="Genomic_DNA"/>
</dbReference>
<dbReference type="InterPro" id="IPR040528">
    <property type="entry name" value="Lectin-like"/>
</dbReference>
<proteinExistence type="predicted"/>
<comment type="caution">
    <text evidence="2">The sequence shown here is derived from an EMBL/GenBank/DDBJ whole genome shotgun (WGS) entry which is preliminary data.</text>
</comment>
<gene>
    <name evidence="2" type="ORF">BN569_01230</name>
</gene>
<accession>R5LGM1</accession>
<dbReference type="Proteomes" id="UP000018300">
    <property type="component" value="Unassembled WGS sequence"/>
</dbReference>
<organism evidence="2 3">
    <name type="scientific">Eshraghiella crossota CAG:259</name>
    <dbReference type="NCBI Taxonomy" id="1263062"/>
    <lineage>
        <taxon>Bacteria</taxon>
        <taxon>Bacillati</taxon>
        <taxon>Bacillota</taxon>
        <taxon>Clostridia</taxon>
        <taxon>Lachnospirales</taxon>
        <taxon>Lachnospiraceae</taxon>
        <taxon>Eshraghiella</taxon>
    </lineage>
</organism>
<dbReference type="AlphaFoldDB" id="R5LGM1"/>
<sequence>MQKNNKYAVVVYIKTPNSVHPVAVECKTDVTTDVVIDDGEGYISANGRSWERVEETQNCNICLKFYTDDME</sequence>